<dbReference type="InterPro" id="IPR027417">
    <property type="entry name" value="P-loop_NTPase"/>
</dbReference>
<proteinExistence type="predicted"/>
<accession>A0A0F8YN09</accession>
<dbReference type="EMBL" id="LAZR01068534">
    <property type="protein sequence ID" value="KKK49456.1"/>
    <property type="molecule type" value="Genomic_DNA"/>
</dbReference>
<dbReference type="InterPro" id="IPR041679">
    <property type="entry name" value="DNA2/NAM7-like_C"/>
</dbReference>
<feature type="domain" description="DNA2/NAM7 helicase-like C-terminal" evidence="1">
    <location>
        <begin position="6"/>
        <end position="146"/>
    </location>
</feature>
<name>A0A0F8YN09_9ZZZZ</name>
<dbReference type="CDD" id="cd18808">
    <property type="entry name" value="SF1_C_Upf1"/>
    <property type="match status" value="1"/>
</dbReference>
<sequence>NKSYRSRAVWINVNGRQQGNKNPKEVMRLMTELKIFVNWANSTQKTKKVWEVACLTYYRGQERLIRDKLRVYTKQFNRYSHFKKGKVRIILHTVDKIQGQEADVVILSLVRTSSTKWGGNFGFMDNPNRLNVALTRAKYQLIIIGQLHNFKNQNSSINFKNLTESIKIE</sequence>
<dbReference type="SUPFAM" id="SSF52540">
    <property type="entry name" value="P-loop containing nucleoside triphosphate hydrolases"/>
    <property type="match status" value="1"/>
</dbReference>
<dbReference type="Gene3D" id="3.40.50.300">
    <property type="entry name" value="P-loop containing nucleotide triphosphate hydrolases"/>
    <property type="match status" value="1"/>
</dbReference>
<reference evidence="2" key="1">
    <citation type="journal article" date="2015" name="Nature">
        <title>Complex archaea that bridge the gap between prokaryotes and eukaryotes.</title>
        <authorList>
            <person name="Spang A."/>
            <person name="Saw J.H."/>
            <person name="Jorgensen S.L."/>
            <person name="Zaremba-Niedzwiedzka K."/>
            <person name="Martijn J."/>
            <person name="Lind A.E."/>
            <person name="van Eijk R."/>
            <person name="Schleper C."/>
            <person name="Guy L."/>
            <person name="Ettema T.J."/>
        </authorList>
    </citation>
    <scope>NUCLEOTIDE SEQUENCE</scope>
</reference>
<protein>
    <recommendedName>
        <fullName evidence="1">DNA2/NAM7 helicase-like C-terminal domain-containing protein</fullName>
    </recommendedName>
</protein>
<dbReference type="AlphaFoldDB" id="A0A0F8YN09"/>
<evidence type="ECO:0000313" key="2">
    <source>
        <dbReference type="EMBL" id="KKK49456.1"/>
    </source>
</evidence>
<dbReference type="InterPro" id="IPR047187">
    <property type="entry name" value="SF1_C_Upf1"/>
</dbReference>
<feature type="non-terminal residue" evidence="2">
    <location>
        <position position="1"/>
    </location>
</feature>
<dbReference type="Pfam" id="PF13087">
    <property type="entry name" value="AAA_12"/>
    <property type="match status" value="1"/>
</dbReference>
<gene>
    <name evidence="2" type="ORF">LCGC14_3134860</name>
</gene>
<dbReference type="PANTHER" id="PTHR10887">
    <property type="entry name" value="DNA2/NAM7 HELICASE FAMILY"/>
    <property type="match status" value="1"/>
</dbReference>
<comment type="caution">
    <text evidence="2">The sequence shown here is derived from an EMBL/GenBank/DDBJ whole genome shotgun (WGS) entry which is preliminary data.</text>
</comment>
<organism evidence="2">
    <name type="scientific">marine sediment metagenome</name>
    <dbReference type="NCBI Taxonomy" id="412755"/>
    <lineage>
        <taxon>unclassified sequences</taxon>
        <taxon>metagenomes</taxon>
        <taxon>ecological metagenomes</taxon>
    </lineage>
</organism>
<dbReference type="InterPro" id="IPR045055">
    <property type="entry name" value="DNA2/NAM7-like"/>
</dbReference>
<dbReference type="PANTHER" id="PTHR10887:SF495">
    <property type="entry name" value="HELICASE SENATAXIN ISOFORM X1-RELATED"/>
    <property type="match status" value="1"/>
</dbReference>
<evidence type="ECO:0000259" key="1">
    <source>
        <dbReference type="Pfam" id="PF13087"/>
    </source>
</evidence>